<accession>A0A7Z8D350</accession>
<gene>
    <name evidence="11" type="primary">purC</name>
    <name evidence="13" type="ORF">CKN69_01665</name>
</gene>
<reference evidence="13 14" key="1">
    <citation type="journal article" date="2018" name="Int. J. Food Microbiol.">
        <title>Growth of Carnobacterium spp. isolated from chilled vacuum-packaged meat under relevant acidic conditions.</title>
        <authorList>
            <person name="Zhang P."/>
            <person name="Badoni M."/>
            <person name="Ganzle M."/>
            <person name="Yang X."/>
        </authorList>
    </citation>
    <scope>NUCLEOTIDE SEQUENCE [LARGE SCALE GENOMIC DNA]</scope>
    <source>
        <strain evidence="13 14">B2</strain>
    </source>
</reference>
<dbReference type="CDD" id="cd01415">
    <property type="entry name" value="SAICAR_synt_PurC"/>
    <property type="match status" value="1"/>
</dbReference>
<keyword evidence="5 11" id="KW-0436">Ligase</keyword>
<proteinExistence type="inferred from homology"/>
<comment type="similarity">
    <text evidence="2 11">Belongs to the SAICAR synthetase family.</text>
</comment>
<name>A0A7Z8D350_CARDV</name>
<dbReference type="GO" id="GO:0005524">
    <property type="term" value="F:ATP binding"/>
    <property type="evidence" value="ECO:0007669"/>
    <property type="project" value="UniProtKB-KW"/>
</dbReference>
<evidence type="ECO:0000313" key="14">
    <source>
        <dbReference type="Proteomes" id="UP000297938"/>
    </source>
</evidence>
<keyword evidence="7 11" id="KW-0658">Purine biosynthesis</keyword>
<dbReference type="RefSeq" id="WP_135025592.1">
    <property type="nucleotide sequence ID" value="NZ_JBFUWK010000004.1"/>
</dbReference>
<evidence type="ECO:0000256" key="6">
    <source>
        <dbReference type="ARBA" id="ARBA00022741"/>
    </source>
</evidence>
<dbReference type="GO" id="GO:0009236">
    <property type="term" value="P:cobalamin biosynthetic process"/>
    <property type="evidence" value="ECO:0007669"/>
    <property type="project" value="InterPro"/>
</dbReference>
<dbReference type="NCBIfam" id="TIGR00081">
    <property type="entry name" value="purC"/>
    <property type="match status" value="1"/>
</dbReference>
<evidence type="ECO:0000256" key="9">
    <source>
        <dbReference type="ARBA" id="ARBA00030409"/>
    </source>
</evidence>
<dbReference type="FunFam" id="3.30.470.20:FF:000006">
    <property type="entry name" value="Phosphoribosylaminoimidazole-succinocarboxamide synthase"/>
    <property type="match status" value="1"/>
</dbReference>
<evidence type="ECO:0000313" key="13">
    <source>
        <dbReference type="EMBL" id="TFJ29106.1"/>
    </source>
</evidence>
<comment type="catalytic activity">
    <reaction evidence="10 11">
        <text>5-amino-1-(5-phospho-D-ribosyl)imidazole-4-carboxylate + L-aspartate + ATP = (2S)-2-[5-amino-1-(5-phospho-beta-D-ribosyl)imidazole-4-carboxamido]succinate + ADP + phosphate + 2 H(+)</text>
        <dbReference type="Rhea" id="RHEA:22628"/>
        <dbReference type="ChEBI" id="CHEBI:15378"/>
        <dbReference type="ChEBI" id="CHEBI:29991"/>
        <dbReference type="ChEBI" id="CHEBI:30616"/>
        <dbReference type="ChEBI" id="CHEBI:43474"/>
        <dbReference type="ChEBI" id="CHEBI:58443"/>
        <dbReference type="ChEBI" id="CHEBI:77657"/>
        <dbReference type="ChEBI" id="CHEBI:456216"/>
        <dbReference type="EC" id="6.3.2.6"/>
    </reaction>
</comment>
<evidence type="ECO:0000256" key="2">
    <source>
        <dbReference type="ARBA" id="ARBA00010190"/>
    </source>
</evidence>
<evidence type="ECO:0000256" key="5">
    <source>
        <dbReference type="ARBA" id="ARBA00022598"/>
    </source>
</evidence>
<evidence type="ECO:0000256" key="7">
    <source>
        <dbReference type="ARBA" id="ARBA00022755"/>
    </source>
</evidence>
<keyword evidence="8 11" id="KW-0067">ATP-binding</keyword>
<dbReference type="InterPro" id="IPR033934">
    <property type="entry name" value="SAICAR_synt_PurC"/>
</dbReference>
<dbReference type="Pfam" id="PF01259">
    <property type="entry name" value="SAICAR_synt"/>
    <property type="match status" value="1"/>
</dbReference>
<dbReference type="GO" id="GO:0004639">
    <property type="term" value="F:phosphoribosylaminoimidazolesuccinocarboxamide synthase activity"/>
    <property type="evidence" value="ECO:0007669"/>
    <property type="project" value="UniProtKB-UniRule"/>
</dbReference>
<evidence type="ECO:0000259" key="12">
    <source>
        <dbReference type="Pfam" id="PF01259"/>
    </source>
</evidence>
<dbReference type="PANTHER" id="PTHR43599">
    <property type="entry name" value="MULTIFUNCTIONAL PROTEIN ADE2"/>
    <property type="match status" value="1"/>
</dbReference>
<evidence type="ECO:0000256" key="4">
    <source>
        <dbReference type="ARBA" id="ARBA00016460"/>
    </source>
</evidence>
<feature type="domain" description="SAICAR synthetase/ADE2 N-terminal" evidence="12">
    <location>
        <begin position="6"/>
        <end position="232"/>
    </location>
</feature>
<dbReference type="PANTHER" id="PTHR43599:SF3">
    <property type="entry name" value="SI:DKEY-6E2.2"/>
    <property type="match status" value="1"/>
</dbReference>
<dbReference type="Proteomes" id="UP000297938">
    <property type="component" value="Unassembled WGS sequence"/>
</dbReference>
<dbReference type="PROSITE" id="PS01057">
    <property type="entry name" value="SAICAR_SYNTHETASE_1"/>
    <property type="match status" value="1"/>
</dbReference>
<dbReference type="InterPro" id="IPR018236">
    <property type="entry name" value="SAICAR_synthetase_CS"/>
</dbReference>
<dbReference type="HAMAP" id="MF_00137">
    <property type="entry name" value="SAICAR_synth"/>
    <property type="match status" value="1"/>
</dbReference>
<dbReference type="InterPro" id="IPR050089">
    <property type="entry name" value="SAICAR_synthetase"/>
</dbReference>
<dbReference type="SUPFAM" id="SSF56104">
    <property type="entry name" value="SAICAR synthase-like"/>
    <property type="match status" value="1"/>
</dbReference>
<comment type="caution">
    <text evidence="13">The sequence shown here is derived from an EMBL/GenBank/DDBJ whole genome shotgun (WGS) entry which is preliminary data.</text>
</comment>
<dbReference type="EC" id="6.3.2.6" evidence="3 11"/>
<evidence type="ECO:0000256" key="10">
    <source>
        <dbReference type="ARBA" id="ARBA00048475"/>
    </source>
</evidence>
<dbReference type="UniPathway" id="UPA00074">
    <property type="reaction ID" value="UER00131"/>
</dbReference>
<dbReference type="PROSITE" id="PS01058">
    <property type="entry name" value="SAICAR_SYNTHETASE_2"/>
    <property type="match status" value="1"/>
</dbReference>
<evidence type="ECO:0000256" key="8">
    <source>
        <dbReference type="ARBA" id="ARBA00022840"/>
    </source>
</evidence>
<dbReference type="InterPro" id="IPR028923">
    <property type="entry name" value="SAICAR_synt/ADE2_N"/>
</dbReference>
<comment type="pathway">
    <text evidence="1 11">Purine metabolism; IMP biosynthesis via de novo pathway; 5-amino-1-(5-phospho-D-ribosyl)imidazole-4-carboxamide from 5-amino-1-(5-phospho-D-ribosyl)imidazole-4-carboxylate: step 1/2.</text>
</comment>
<organism evidence="13 14">
    <name type="scientific">Carnobacterium divergens</name>
    <name type="common">Lactobacillus divergens</name>
    <dbReference type="NCBI Taxonomy" id="2748"/>
    <lineage>
        <taxon>Bacteria</taxon>
        <taxon>Bacillati</taxon>
        <taxon>Bacillota</taxon>
        <taxon>Bacilli</taxon>
        <taxon>Lactobacillales</taxon>
        <taxon>Carnobacteriaceae</taxon>
        <taxon>Carnobacterium</taxon>
    </lineage>
</organism>
<dbReference type="Gene3D" id="3.30.200.20">
    <property type="entry name" value="Phosphorylase Kinase, domain 1"/>
    <property type="match status" value="1"/>
</dbReference>
<sequence>MEKQELLYEGKAKKIYKTSESDVIWVEYLNQATALNGKKKDLIKGKGSLNNQITSLVFRMLTEAGVPNHFIKKLSETEQLIEAMTMFPLEVVLRNVSAGSFSKRFDVKEGTPLAKPIIEFYLKDDKLDDPMMNEDHIQLLGLATEKEIKEIKKMTLEVNKVLQKLFKEIDIQLIDFKLEFGKQADGTILLADEISPDTCRLWDVKTGEHLDKDVYRRDLGNLVPVYQEVFERLLKLESI</sequence>
<dbReference type="Gene3D" id="3.30.470.20">
    <property type="entry name" value="ATP-grasp fold, B domain"/>
    <property type="match status" value="1"/>
</dbReference>
<evidence type="ECO:0000256" key="11">
    <source>
        <dbReference type="HAMAP-Rule" id="MF_00137"/>
    </source>
</evidence>
<protein>
    <recommendedName>
        <fullName evidence="4 11">Phosphoribosylaminoimidazole-succinocarboxamide synthase</fullName>
        <ecNumber evidence="3 11">6.3.2.6</ecNumber>
    </recommendedName>
    <alternativeName>
        <fullName evidence="9 11">SAICAR synthetase</fullName>
    </alternativeName>
</protein>
<dbReference type="EMBL" id="NRPP01000004">
    <property type="protein sequence ID" value="TFJ29106.1"/>
    <property type="molecule type" value="Genomic_DNA"/>
</dbReference>
<dbReference type="GO" id="GO:0006189">
    <property type="term" value="P:'de novo' IMP biosynthetic process"/>
    <property type="evidence" value="ECO:0007669"/>
    <property type="project" value="UniProtKB-UniRule"/>
</dbReference>
<evidence type="ECO:0000256" key="1">
    <source>
        <dbReference type="ARBA" id="ARBA00004672"/>
    </source>
</evidence>
<dbReference type="InterPro" id="IPR001636">
    <property type="entry name" value="SAICAR_synth"/>
</dbReference>
<keyword evidence="6 11" id="KW-0547">Nucleotide-binding</keyword>
<evidence type="ECO:0000256" key="3">
    <source>
        <dbReference type="ARBA" id="ARBA00012217"/>
    </source>
</evidence>
<dbReference type="AlphaFoldDB" id="A0A7Z8D350"/>